<dbReference type="EMBL" id="JAWDGP010003110">
    <property type="protein sequence ID" value="KAK3777202.1"/>
    <property type="molecule type" value="Genomic_DNA"/>
</dbReference>
<comment type="caution">
    <text evidence="2">The sequence shown here is derived from an EMBL/GenBank/DDBJ whole genome shotgun (WGS) entry which is preliminary data.</text>
</comment>
<reference evidence="2" key="1">
    <citation type="journal article" date="2023" name="G3 (Bethesda)">
        <title>A reference genome for the long-term kleptoplast-retaining sea slug Elysia crispata morphotype clarki.</title>
        <authorList>
            <person name="Eastman K.E."/>
            <person name="Pendleton A.L."/>
            <person name="Shaikh M.A."/>
            <person name="Suttiyut T."/>
            <person name="Ogas R."/>
            <person name="Tomko P."/>
            <person name="Gavelis G."/>
            <person name="Widhalm J.R."/>
            <person name="Wisecaver J.H."/>
        </authorList>
    </citation>
    <scope>NUCLEOTIDE SEQUENCE</scope>
    <source>
        <strain evidence="2">ECLA1</strain>
    </source>
</reference>
<dbReference type="Proteomes" id="UP001283361">
    <property type="component" value="Unassembled WGS sequence"/>
</dbReference>
<feature type="region of interest" description="Disordered" evidence="1">
    <location>
        <begin position="37"/>
        <end position="64"/>
    </location>
</feature>
<organism evidence="2 3">
    <name type="scientific">Elysia crispata</name>
    <name type="common">lettuce slug</name>
    <dbReference type="NCBI Taxonomy" id="231223"/>
    <lineage>
        <taxon>Eukaryota</taxon>
        <taxon>Metazoa</taxon>
        <taxon>Spiralia</taxon>
        <taxon>Lophotrochozoa</taxon>
        <taxon>Mollusca</taxon>
        <taxon>Gastropoda</taxon>
        <taxon>Heterobranchia</taxon>
        <taxon>Euthyneura</taxon>
        <taxon>Panpulmonata</taxon>
        <taxon>Sacoglossa</taxon>
        <taxon>Placobranchoidea</taxon>
        <taxon>Plakobranchidae</taxon>
        <taxon>Elysia</taxon>
    </lineage>
</organism>
<gene>
    <name evidence="2" type="ORF">RRG08_018769</name>
</gene>
<proteinExistence type="predicted"/>
<evidence type="ECO:0000313" key="2">
    <source>
        <dbReference type="EMBL" id="KAK3777202.1"/>
    </source>
</evidence>
<evidence type="ECO:0000256" key="1">
    <source>
        <dbReference type="SAM" id="MobiDB-lite"/>
    </source>
</evidence>
<name>A0AAE0ZXP6_9GAST</name>
<accession>A0AAE0ZXP6</accession>
<keyword evidence="3" id="KW-1185">Reference proteome</keyword>
<sequence>MRPNKTKTEELLLVETDLSSVPDAGAQLLTALTLTSFHPRPGRKESKPIHSNTPVPPLLKSEPKSSYTLPEAEINAFMFAAILTYKTQETESVKNTGVPLNVEKKR</sequence>
<protein>
    <submittedName>
        <fullName evidence="2">Uncharacterized protein</fullName>
    </submittedName>
</protein>
<dbReference type="AlphaFoldDB" id="A0AAE0ZXP6"/>
<evidence type="ECO:0000313" key="3">
    <source>
        <dbReference type="Proteomes" id="UP001283361"/>
    </source>
</evidence>